<comment type="caution">
    <text evidence="3">The sequence shown here is derived from an EMBL/GenBank/DDBJ whole genome shotgun (WGS) entry which is preliminary data.</text>
</comment>
<proteinExistence type="predicted"/>
<feature type="region of interest" description="Disordered" evidence="1">
    <location>
        <begin position="162"/>
        <end position="329"/>
    </location>
</feature>
<dbReference type="SMART" id="SM00220">
    <property type="entry name" value="S_TKc"/>
    <property type="match status" value="1"/>
</dbReference>
<dbReference type="SUPFAM" id="SSF56112">
    <property type="entry name" value="Protein kinase-like (PK-like)"/>
    <property type="match status" value="1"/>
</dbReference>
<dbReference type="InterPro" id="IPR008266">
    <property type="entry name" value="Tyr_kinase_AS"/>
</dbReference>
<feature type="compositionally biased region" description="Polar residues" evidence="1">
    <location>
        <begin position="263"/>
        <end position="278"/>
    </location>
</feature>
<protein>
    <recommendedName>
        <fullName evidence="2">Protein kinase domain-containing protein</fullName>
    </recommendedName>
</protein>
<gene>
    <name evidence="3" type="ORF">K7432_011338</name>
</gene>
<dbReference type="PROSITE" id="PS50011">
    <property type="entry name" value="PROTEIN_KINASE_DOM"/>
    <property type="match status" value="1"/>
</dbReference>
<feature type="compositionally biased region" description="Low complexity" evidence="1">
    <location>
        <begin position="79"/>
        <end position="90"/>
    </location>
</feature>
<feature type="domain" description="Protein kinase" evidence="2">
    <location>
        <begin position="1128"/>
        <end position="1428"/>
    </location>
</feature>
<feature type="compositionally biased region" description="Polar residues" evidence="1">
    <location>
        <begin position="44"/>
        <end position="71"/>
    </location>
</feature>
<keyword evidence="4" id="KW-1185">Reference proteome</keyword>
<sequence length="1452" mass="164090">MKEETSATQKPTGLSVLYASKLKSPVYSKTATKEFILSPTSKLTTPTKRSIYNTNAMSNLTNSLRKPQSTPEIPLENFSPSPLKSYPSSPITFSSKRQRSFVMDYGSSQKISSYPRGNKGYPSSPSVGTKQHHISQTLLKTPHSHELNLPAYISPEKKSLLQETPPTATNKNKHYLPLEKNTNTEDRSSSTPPLKKYRTDNIQSKTNLPEQQSQNPAEVKVKRANSGILYTPPKPISSVLNIHTQSQDPLRSQKGKELEHPASKNSSSQQFSIENKSPYTDVPIESVSIRNTGNEEETTSFIEGTTGSNLERTEEQSTPTLNSKFYGTPSIRSTKEKTSYYDSPRVQMDISHEDSVDSPRSSISTQGRISPLLKKAVHTDTTHERSSTSDLLVHESKKSIVVSISNYEFQELPLEESNPMDDIDSLPECGIENISESQVEALASCDPLLSSVHVTPNDSNITLTPSEIEDSQGISTESVQIDKLSQEVESDLNTPSLPKPLELDPKVPIEQISSTEISQDISEAGVEEQCESQIHLSFDHTQKRLFNSISTLGETFFQATYMLDKLFPLSCSRAFISPHGTSRLYTPRKSTFNLAGLEKALWEGEYPTLRKFQSDLTKMASIVRKSYDDTDVIFFVARDFLRALGEIMDEIYTQDVISEFQMNFQQYWETLTIDEIQNIYAVKILNQQEAERSHMELLAKEITESIHYPILDLLNHPFKPSVVRLFVSQNRTTLETCRDDPNGVLLILSNIQYDKVPDSKKTIVLKADCFVCKPIGERHDIDEVEVLQNLDSTKTWIKVLVFKIVKLDLEVPISLRSQLSKPFKPFLCKTDHLREHLNAEWSHMTPKKLDKLDLQSIHAMNENHAEIATSVIAPLEEHVEIATSAIAPLEELVETATSGITPSEEHVEDHSTVPVQPLEEPLDDELLVLEDTSINFQHTALTVVNSFTASTPTSPVTKQEVDSPVIRFDEVEVNDETINEDSVAFKLSRSNTPILFPNRDLTREDLQEALVLDPASHFTGESSKPTKKHTTWSEKIQSTSLASQPQSHPSLNSGESIESPGKDKGVIPIASAKFSRELDEQIEDFDERPVRGISVTRPKSIADLYQHFKIFAYNLGVKVEKLDDNYKTALSSDAVDGFFKSVHGHLHNPNVVIQLYKEINESTFQGRLMEVLCLVKLKGTKRIGEIMSILENETNQLAGLTMLRCQKTLKDYLHARHKITSQQKYKIIRDMIVAVKVMHENGIVHRDLSEINVMVNEKAGSLLKDNSLRPKAVIIDFGRALFVKAEDVSKWSVRKYGFEELKLLPKIHTSPDHGYKRYRSICTLPKHKQDHDILPYPVDPLAEDIYSLGILIWRTLSQQNPWPGVFDDDIRGLREIVGSEDKMRKEICKSIKGTKCRELLYGCLAVNPQERWTSKLLFDWIWNTHNRRRLIREFEAHFQGRNASRKPSNVEE</sequence>
<feature type="region of interest" description="Disordered" evidence="1">
    <location>
        <begin position="44"/>
        <end position="92"/>
    </location>
</feature>
<dbReference type="Pfam" id="PF00069">
    <property type="entry name" value="Pkinase"/>
    <property type="match status" value="1"/>
</dbReference>
<dbReference type="EMBL" id="JASJQH010007741">
    <property type="protein sequence ID" value="KAK9702223.1"/>
    <property type="molecule type" value="Genomic_DNA"/>
</dbReference>
<feature type="compositionally biased region" description="Polar residues" evidence="1">
    <location>
        <begin position="1033"/>
        <end position="1056"/>
    </location>
</feature>
<feature type="region of interest" description="Disordered" evidence="1">
    <location>
        <begin position="1016"/>
        <end position="1064"/>
    </location>
</feature>
<reference evidence="3 4" key="1">
    <citation type="submission" date="2023-04" db="EMBL/GenBank/DDBJ databases">
        <title>Genome of Basidiobolus ranarum AG-B5.</title>
        <authorList>
            <person name="Stajich J.E."/>
            <person name="Carter-House D."/>
            <person name="Gryganskyi A."/>
        </authorList>
    </citation>
    <scope>NUCLEOTIDE SEQUENCE [LARGE SCALE GENOMIC DNA]</scope>
    <source>
        <strain evidence="3 4">AG-B5</strain>
    </source>
</reference>
<evidence type="ECO:0000313" key="3">
    <source>
        <dbReference type="EMBL" id="KAK9702223.1"/>
    </source>
</evidence>
<evidence type="ECO:0000313" key="4">
    <source>
        <dbReference type="Proteomes" id="UP001479436"/>
    </source>
</evidence>
<evidence type="ECO:0000259" key="2">
    <source>
        <dbReference type="PROSITE" id="PS50011"/>
    </source>
</evidence>
<accession>A0ABR2VU52</accession>
<feature type="compositionally biased region" description="Polar residues" evidence="1">
    <location>
        <begin position="200"/>
        <end position="216"/>
    </location>
</feature>
<organism evidence="3 4">
    <name type="scientific">Basidiobolus ranarum</name>
    <dbReference type="NCBI Taxonomy" id="34480"/>
    <lineage>
        <taxon>Eukaryota</taxon>
        <taxon>Fungi</taxon>
        <taxon>Fungi incertae sedis</taxon>
        <taxon>Zoopagomycota</taxon>
        <taxon>Entomophthoromycotina</taxon>
        <taxon>Basidiobolomycetes</taxon>
        <taxon>Basidiobolales</taxon>
        <taxon>Basidiobolaceae</taxon>
        <taxon>Basidiobolus</taxon>
    </lineage>
</organism>
<feature type="compositionally biased region" description="Polar residues" evidence="1">
    <location>
        <begin position="299"/>
        <end position="325"/>
    </location>
</feature>
<dbReference type="PROSITE" id="PS00109">
    <property type="entry name" value="PROTEIN_KINASE_TYR"/>
    <property type="match status" value="1"/>
</dbReference>
<evidence type="ECO:0000256" key="1">
    <source>
        <dbReference type="SAM" id="MobiDB-lite"/>
    </source>
</evidence>
<name>A0ABR2VU52_9FUNG</name>
<dbReference type="InterPro" id="IPR000719">
    <property type="entry name" value="Prot_kinase_dom"/>
</dbReference>
<feature type="compositionally biased region" description="Polar residues" evidence="1">
    <location>
        <begin position="121"/>
        <end position="135"/>
    </location>
</feature>
<dbReference type="Gene3D" id="1.10.510.10">
    <property type="entry name" value="Transferase(Phosphotransferase) domain 1"/>
    <property type="match status" value="1"/>
</dbReference>
<dbReference type="PANTHER" id="PTHR44167">
    <property type="entry name" value="OVARIAN-SPECIFIC SERINE/THREONINE-PROTEIN KINASE LOK-RELATED"/>
    <property type="match status" value="1"/>
</dbReference>
<dbReference type="InterPro" id="IPR011009">
    <property type="entry name" value="Kinase-like_dom_sf"/>
</dbReference>
<feature type="region of interest" description="Disordered" evidence="1">
    <location>
        <begin position="106"/>
        <end position="135"/>
    </location>
</feature>
<feature type="compositionally biased region" description="Polar residues" evidence="1">
    <location>
        <begin position="238"/>
        <end position="250"/>
    </location>
</feature>
<dbReference type="Proteomes" id="UP001479436">
    <property type="component" value="Unassembled WGS sequence"/>
</dbReference>
<dbReference type="PANTHER" id="PTHR44167:SF18">
    <property type="entry name" value="PROTEIN KINASE DOMAIN-CONTAINING PROTEIN"/>
    <property type="match status" value="1"/>
</dbReference>